<name>A0A0E9WPZ3_ANGAN</name>
<sequence length="61" mass="7202">MVHLRLTSEINQTIHRNLKSSPRLYAISMFISSCNTTLILKHFFHSQWTGSHHNKRRQNSP</sequence>
<dbReference type="EMBL" id="GBXM01016088">
    <property type="protein sequence ID" value="JAH92489.1"/>
    <property type="molecule type" value="Transcribed_RNA"/>
</dbReference>
<proteinExistence type="predicted"/>
<dbReference type="AlphaFoldDB" id="A0A0E9WPZ3"/>
<dbReference type="PROSITE" id="PS51257">
    <property type="entry name" value="PROKAR_LIPOPROTEIN"/>
    <property type="match status" value="1"/>
</dbReference>
<protein>
    <submittedName>
        <fullName evidence="1">Uncharacterized protein</fullName>
    </submittedName>
</protein>
<organism evidence="1">
    <name type="scientific">Anguilla anguilla</name>
    <name type="common">European freshwater eel</name>
    <name type="synonym">Muraena anguilla</name>
    <dbReference type="NCBI Taxonomy" id="7936"/>
    <lineage>
        <taxon>Eukaryota</taxon>
        <taxon>Metazoa</taxon>
        <taxon>Chordata</taxon>
        <taxon>Craniata</taxon>
        <taxon>Vertebrata</taxon>
        <taxon>Euteleostomi</taxon>
        <taxon>Actinopterygii</taxon>
        <taxon>Neopterygii</taxon>
        <taxon>Teleostei</taxon>
        <taxon>Anguilliformes</taxon>
        <taxon>Anguillidae</taxon>
        <taxon>Anguilla</taxon>
    </lineage>
</organism>
<accession>A0A0E9WPZ3</accession>
<reference evidence="1" key="1">
    <citation type="submission" date="2014-11" db="EMBL/GenBank/DDBJ databases">
        <authorList>
            <person name="Amaro Gonzalez C."/>
        </authorList>
    </citation>
    <scope>NUCLEOTIDE SEQUENCE</scope>
</reference>
<reference evidence="1" key="2">
    <citation type="journal article" date="2015" name="Fish Shellfish Immunol.">
        <title>Early steps in the European eel (Anguilla anguilla)-Vibrio vulnificus interaction in the gills: Role of the RtxA13 toxin.</title>
        <authorList>
            <person name="Callol A."/>
            <person name="Pajuelo D."/>
            <person name="Ebbesson L."/>
            <person name="Teles M."/>
            <person name="MacKenzie S."/>
            <person name="Amaro C."/>
        </authorList>
    </citation>
    <scope>NUCLEOTIDE SEQUENCE</scope>
</reference>
<evidence type="ECO:0000313" key="1">
    <source>
        <dbReference type="EMBL" id="JAH92489.1"/>
    </source>
</evidence>